<evidence type="ECO:0000313" key="3">
    <source>
        <dbReference type="Proteomes" id="UP000030748"/>
    </source>
</evidence>
<dbReference type="Pfam" id="PF19798">
    <property type="entry name" value="Sulfotransfer_5"/>
    <property type="match status" value="1"/>
</dbReference>
<dbReference type="EMBL" id="KI630271">
    <property type="protein sequence ID" value="EYU42917.1"/>
    <property type="molecule type" value="Genomic_DNA"/>
</dbReference>
<protein>
    <recommendedName>
        <fullName evidence="4">Sulfotransferase</fullName>
    </recommendedName>
</protein>
<name>A0A022RQY7_ERYGU</name>
<sequence length="186" mass="21484">MAEREIEVIHLWCTRRSASTTLMYSFAQRDDTEVLDEPLYANYLRVTGAQRPYREELLSKMESDGDKVVKDIIFGPGQKKYRFCKHMATQRLHGLPDDLMERGKHCILIRIPSPYCDLGYDSLVSIFSDLHSRGNTPYVIDSDLLREDPKATLRGLCDDLGIPFQDEMVKWESGPKPFEGVWRPLL</sequence>
<feature type="non-terminal residue" evidence="2">
    <location>
        <position position="186"/>
    </location>
</feature>
<evidence type="ECO:0008006" key="4">
    <source>
        <dbReference type="Google" id="ProtNLM"/>
    </source>
</evidence>
<dbReference type="PANTHER" id="PTHR42743">
    <property type="entry name" value="AMINO-ACID AMINOTRANSFERASE"/>
    <property type="match status" value="1"/>
</dbReference>
<organism evidence="2 3">
    <name type="scientific">Erythranthe guttata</name>
    <name type="common">Yellow monkey flower</name>
    <name type="synonym">Mimulus guttatus</name>
    <dbReference type="NCBI Taxonomy" id="4155"/>
    <lineage>
        <taxon>Eukaryota</taxon>
        <taxon>Viridiplantae</taxon>
        <taxon>Streptophyta</taxon>
        <taxon>Embryophyta</taxon>
        <taxon>Tracheophyta</taxon>
        <taxon>Spermatophyta</taxon>
        <taxon>Magnoliopsida</taxon>
        <taxon>eudicotyledons</taxon>
        <taxon>Gunneridae</taxon>
        <taxon>Pentapetalae</taxon>
        <taxon>asterids</taxon>
        <taxon>lamiids</taxon>
        <taxon>Lamiales</taxon>
        <taxon>Phrymaceae</taxon>
        <taxon>Erythranthe</taxon>
    </lineage>
</organism>
<accession>A0A022RQY7</accession>
<dbReference type="Proteomes" id="UP000030748">
    <property type="component" value="Unassembled WGS sequence"/>
</dbReference>
<gene>
    <name evidence="2" type="ORF">MIMGU_mgv1a0045112mg</name>
</gene>
<reference evidence="2 3" key="1">
    <citation type="journal article" date="2013" name="Proc. Natl. Acad. Sci. U.S.A.">
        <title>Fine-scale variation in meiotic recombination in Mimulus inferred from population shotgun sequencing.</title>
        <authorList>
            <person name="Hellsten U."/>
            <person name="Wright K.M."/>
            <person name="Jenkins J."/>
            <person name="Shu S."/>
            <person name="Yuan Y."/>
            <person name="Wessler S.R."/>
            <person name="Schmutz J."/>
            <person name="Willis J.H."/>
            <person name="Rokhsar D.S."/>
        </authorList>
    </citation>
    <scope>NUCLEOTIDE SEQUENCE [LARGE SCALE GENOMIC DNA]</scope>
    <source>
        <strain evidence="3">cv. DUN x IM62</strain>
    </source>
</reference>
<dbReference type="Gene3D" id="3.40.50.300">
    <property type="entry name" value="P-loop containing nucleotide triphosphate hydrolases"/>
    <property type="match status" value="1"/>
</dbReference>
<keyword evidence="3" id="KW-1185">Reference proteome</keyword>
<dbReference type="STRING" id="4155.A0A022RQY7"/>
<dbReference type="InterPro" id="IPR027417">
    <property type="entry name" value="P-loop_NTPase"/>
</dbReference>
<dbReference type="SUPFAM" id="SSF52540">
    <property type="entry name" value="P-loop containing nucleoside triphosphate hydrolases"/>
    <property type="match status" value="1"/>
</dbReference>
<evidence type="ECO:0000313" key="2">
    <source>
        <dbReference type="EMBL" id="EYU42917.1"/>
    </source>
</evidence>
<dbReference type="InterPro" id="IPR050571">
    <property type="entry name" value="Class-IV_PLP-Dep_Aminotrnsfr"/>
</dbReference>
<comment type="similarity">
    <text evidence="1">Belongs to the class-IV pyridoxal-phosphate-dependent aminotransferase family.</text>
</comment>
<dbReference type="PANTHER" id="PTHR42743:SF11">
    <property type="entry name" value="AMINODEOXYCHORISMATE LYASE"/>
    <property type="match status" value="1"/>
</dbReference>
<dbReference type="AlphaFoldDB" id="A0A022RQY7"/>
<proteinExistence type="inferred from homology"/>
<evidence type="ECO:0000256" key="1">
    <source>
        <dbReference type="ARBA" id="ARBA00009320"/>
    </source>
</evidence>